<accession>A0AAE9A5T2</accession>
<proteinExistence type="predicted"/>
<dbReference type="AlphaFoldDB" id="A0AAE9A5T2"/>
<evidence type="ECO:0000313" key="2">
    <source>
        <dbReference type="Proteomes" id="UP000827892"/>
    </source>
</evidence>
<organism evidence="1 2">
    <name type="scientific">Caenorhabditis briggsae</name>
    <dbReference type="NCBI Taxonomy" id="6238"/>
    <lineage>
        <taxon>Eukaryota</taxon>
        <taxon>Metazoa</taxon>
        <taxon>Ecdysozoa</taxon>
        <taxon>Nematoda</taxon>
        <taxon>Chromadorea</taxon>
        <taxon>Rhabditida</taxon>
        <taxon>Rhabditina</taxon>
        <taxon>Rhabditomorpha</taxon>
        <taxon>Rhabditoidea</taxon>
        <taxon>Rhabditidae</taxon>
        <taxon>Peloderinae</taxon>
        <taxon>Caenorhabditis</taxon>
    </lineage>
</organism>
<reference evidence="1 2" key="1">
    <citation type="submission" date="2022-02" db="EMBL/GenBank/DDBJ databases">
        <title>Chromosome-level reference genomes for two strains of Caenorhabditis briggsae: an improved platform for comparative genomics.</title>
        <authorList>
            <person name="Stevens L."/>
            <person name="Andersen E.C."/>
        </authorList>
    </citation>
    <scope>NUCLEOTIDE SEQUENCE [LARGE SCALE GENOMIC DNA]</scope>
    <source>
        <strain evidence="1">QX1410_ONT</strain>
        <tissue evidence="1">Whole-organism</tissue>
    </source>
</reference>
<evidence type="ECO:0000313" key="1">
    <source>
        <dbReference type="EMBL" id="ULT90201.1"/>
    </source>
</evidence>
<sequence length="119" mass="13321">MFTSLLHGLVRNIPKDLCGSMHSNHTEMVVLSDTMFDYFVVIVQSESSVDTISLFDNNNFFELSVCPISSSVILTSLCERLLVPSSPLPMIEKNGVLPNGLCQDHLRRCSTLEWNLESD</sequence>
<name>A0AAE9A5T2_CAEBR</name>
<gene>
    <name evidence="1" type="ORF">L3Y34_008513</name>
</gene>
<protein>
    <submittedName>
        <fullName evidence="1">Uncharacterized protein</fullName>
    </submittedName>
</protein>
<dbReference type="EMBL" id="CP090895">
    <property type="protein sequence ID" value="ULT90201.1"/>
    <property type="molecule type" value="Genomic_DNA"/>
</dbReference>
<dbReference type="Proteomes" id="UP000827892">
    <property type="component" value="Chromosome V"/>
</dbReference>